<keyword evidence="6 15" id="KW-0812">Transmembrane</keyword>
<evidence type="ECO:0000256" key="12">
    <source>
        <dbReference type="ARBA" id="ARBA00023136"/>
    </source>
</evidence>
<dbReference type="Proteomes" id="UP000242287">
    <property type="component" value="Unassembled WGS sequence"/>
</dbReference>
<dbReference type="OrthoDB" id="1470350at2759"/>
<dbReference type="GO" id="GO:0005506">
    <property type="term" value="F:iron ion binding"/>
    <property type="evidence" value="ECO:0007669"/>
    <property type="project" value="InterPro"/>
</dbReference>
<evidence type="ECO:0000256" key="15">
    <source>
        <dbReference type="SAM" id="Phobius"/>
    </source>
</evidence>
<evidence type="ECO:0000256" key="11">
    <source>
        <dbReference type="ARBA" id="ARBA00023033"/>
    </source>
</evidence>
<sequence length="514" mass="57452">MGYILLAGGVIILSPILHWFWSCFWWLKDVPGPPCTSFLFGHALELAQSKIGASYNRWSRAYGQTFKLRGPFLEPWLIVGDPKGLSHVLLSKAYVRPKSDRIALELFFGRGLFCAEGDEHRKMRKTLNGAFTQQSVQDVSQVFYDLAYRLTGKWTDHIDSGTKAFNIGPDLHILTLDAISMTMFMHNLSEAQDNIPSLLHNITNSPMPKEGAVLAETLVSIFPILLKIPTSIKRWADRLRTELGKIAENVWLGKVGIGMHAKLLDSLNQYQNLENEKITKEEAVAQIIGILFAGSETTANMITECLYELANHSDIQTKLRQELAEFKATTGRDPGVEDISNASILPYLDAVTRETFRTKAVLREISRAAAEDDIIPLEFPLAGTNRREVHVKAGQLINIPVRDGINVDEKIWGSNANIFYPERWIEKEGLPPAVNMVRAQGHVLTFGDGPKVCLGRSFAITEFKVIVSVLVSHFTFARDDSVFDFYHVGGNTIKPFVRGRESEGVQMLLQVGLA</sequence>
<dbReference type="Pfam" id="PF00067">
    <property type="entry name" value="p450"/>
    <property type="match status" value="1"/>
</dbReference>
<evidence type="ECO:0000256" key="10">
    <source>
        <dbReference type="ARBA" id="ARBA00023004"/>
    </source>
</evidence>
<evidence type="ECO:0000256" key="1">
    <source>
        <dbReference type="ARBA" id="ARBA00001971"/>
    </source>
</evidence>
<comment type="pathway">
    <text evidence="3">Secondary metabolite biosynthesis; terpenoid biosynthesis.</text>
</comment>
<evidence type="ECO:0000256" key="9">
    <source>
        <dbReference type="ARBA" id="ARBA00023002"/>
    </source>
</evidence>
<dbReference type="InterPro" id="IPR001128">
    <property type="entry name" value="Cyt_P450"/>
</dbReference>
<dbReference type="InterPro" id="IPR017972">
    <property type="entry name" value="Cyt_P450_CS"/>
</dbReference>
<dbReference type="PANTHER" id="PTHR24305">
    <property type="entry name" value="CYTOCHROME P450"/>
    <property type="match status" value="1"/>
</dbReference>
<dbReference type="PROSITE" id="PS00086">
    <property type="entry name" value="CYTOCHROME_P450"/>
    <property type="match status" value="1"/>
</dbReference>
<evidence type="ECO:0000256" key="13">
    <source>
        <dbReference type="PIRSR" id="PIRSR602403-1"/>
    </source>
</evidence>
<protein>
    <recommendedName>
        <fullName evidence="18">Cytochrome P450</fullName>
    </recommendedName>
</protein>
<keyword evidence="7 13" id="KW-0479">Metal-binding</keyword>
<feature type="binding site" description="axial binding residue" evidence="13">
    <location>
        <position position="453"/>
    </location>
    <ligand>
        <name>heme</name>
        <dbReference type="ChEBI" id="CHEBI:30413"/>
    </ligand>
    <ligandPart>
        <name>Fe</name>
        <dbReference type="ChEBI" id="CHEBI:18248"/>
    </ligandPart>
</feature>
<dbReference type="STRING" id="703135.A0A2A9N9S2"/>
<dbReference type="EMBL" id="KZ302094">
    <property type="protein sequence ID" value="PFH47745.1"/>
    <property type="molecule type" value="Genomic_DNA"/>
</dbReference>
<feature type="transmembrane region" description="Helical" evidence="15">
    <location>
        <begin position="5"/>
        <end position="27"/>
    </location>
</feature>
<dbReference type="InterPro" id="IPR002403">
    <property type="entry name" value="Cyt_P450_E_grp-IV"/>
</dbReference>
<evidence type="ECO:0000256" key="4">
    <source>
        <dbReference type="ARBA" id="ARBA00010617"/>
    </source>
</evidence>
<name>A0A2A9N9S2_9AGAR</name>
<comment type="subcellular location">
    <subcellularLocation>
        <location evidence="2">Membrane</location>
    </subcellularLocation>
</comment>
<dbReference type="GO" id="GO:0016705">
    <property type="term" value="F:oxidoreductase activity, acting on paired donors, with incorporation or reduction of molecular oxygen"/>
    <property type="evidence" value="ECO:0007669"/>
    <property type="project" value="InterPro"/>
</dbReference>
<keyword evidence="5 13" id="KW-0349">Heme</keyword>
<evidence type="ECO:0000256" key="8">
    <source>
        <dbReference type="ARBA" id="ARBA00022989"/>
    </source>
</evidence>
<evidence type="ECO:0000256" key="3">
    <source>
        <dbReference type="ARBA" id="ARBA00004721"/>
    </source>
</evidence>
<evidence type="ECO:0000313" key="17">
    <source>
        <dbReference type="Proteomes" id="UP000242287"/>
    </source>
</evidence>
<gene>
    <name evidence="16" type="ORF">AMATHDRAFT_66969</name>
</gene>
<dbReference type="PRINTS" id="PR00465">
    <property type="entry name" value="EP450IV"/>
</dbReference>
<evidence type="ECO:0000256" key="7">
    <source>
        <dbReference type="ARBA" id="ARBA00022723"/>
    </source>
</evidence>
<accession>A0A2A9N9S2</accession>
<evidence type="ECO:0000256" key="14">
    <source>
        <dbReference type="RuleBase" id="RU000461"/>
    </source>
</evidence>
<comment type="similarity">
    <text evidence="4 14">Belongs to the cytochrome P450 family.</text>
</comment>
<dbReference type="AlphaFoldDB" id="A0A2A9N9S2"/>
<dbReference type="InterPro" id="IPR050121">
    <property type="entry name" value="Cytochrome_P450_monoxygenase"/>
</dbReference>
<dbReference type="SUPFAM" id="SSF48264">
    <property type="entry name" value="Cytochrome P450"/>
    <property type="match status" value="1"/>
</dbReference>
<organism evidence="16 17">
    <name type="scientific">Amanita thiersii Skay4041</name>
    <dbReference type="NCBI Taxonomy" id="703135"/>
    <lineage>
        <taxon>Eukaryota</taxon>
        <taxon>Fungi</taxon>
        <taxon>Dikarya</taxon>
        <taxon>Basidiomycota</taxon>
        <taxon>Agaricomycotina</taxon>
        <taxon>Agaricomycetes</taxon>
        <taxon>Agaricomycetidae</taxon>
        <taxon>Agaricales</taxon>
        <taxon>Pluteineae</taxon>
        <taxon>Amanitaceae</taxon>
        <taxon>Amanita</taxon>
    </lineage>
</organism>
<dbReference type="InterPro" id="IPR036396">
    <property type="entry name" value="Cyt_P450_sf"/>
</dbReference>
<keyword evidence="9 14" id="KW-0560">Oxidoreductase</keyword>
<keyword evidence="8 15" id="KW-1133">Transmembrane helix</keyword>
<evidence type="ECO:0000256" key="5">
    <source>
        <dbReference type="ARBA" id="ARBA00022617"/>
    </source>
</evidence>
<proteinExistence type="inferred from homology"/>
<keyword evidence="11 14" id="KW-0503">Monooxygenase</keyword>
<keyword evidence="17" id="KW-1185">Reference proteome</keyword>
<evidence type="ECO:0000313" key="16">
    <source>
        <dbReference type="EMBL" id="PFH47745.1"/>
    </source>
</evidence>
<evidence type="ECO:0000256" key="2">
    <source>
        <dbReference type="ARBA" id="ARBA00004370"/>
    </source>
</evidence>
<dbReference type="PANTHER" id="PTHR24305:SF166">
    <property type="entry name" value="CYTOCHROME P450 12A4, MITOCHONDRIAL-RELATED"/>
    <property type="match status" value="1"/>
</dbReference>
<dbReference type="Gene3D" id="1.10.630.10">
    <property type="entry name" value="Cytochrome P450"/>
    <property type="match status" value="1"/>
</dbReference>
<dbReference type="GO" id="GO:0004497">
    <property type="term" value="F:monooxygenase activity"/>
    <property type="evidence" value="ECO:0007669"/>
    <property type="project" value="UniProtKB-KW"/>
</dbReference>
<dbReference type="GO" id="GO:0020037">
    <property type="term" value="F:heme binding"/>
    <property type="evidence" value="ECO:0007669"/>
    <property type="project" value="InterPro"/>
</dbReference>
<evidence type="ECO:0000256" key="6">
    <source>
        <dbReference type="ARBA" id="ARBA00022692"/>
    </source>
</evidence>
<dbReference type="PRINTS" id="PR00385">
    <property type="entry name" value="P450"/>
</dbReference>
<keyword evidence="12 15" id="KW-0472">Membrane</keyword>
<reference evidence="16 17" key="1">
    <citation type="submission" date="2014-02" db="EMBL/GenBank/DDBJ databases">
        <title>Transposable element dynamics among asymbiotic and ectomycorrhizal Amanita fungi.</title>
        <authorList>
            <consortium name="DOE Joint Genome Institute"/>
            <person name="Hess J."/>
            <person name="Skrede I."/>
            <person name="Wolfe B."/>
            <person name="LaButti K."/>
            <person name="Ohm R.A."/>
            <person name="Grigoriev I.V."/>
            <person name="Pringle A."/>
        </authorList>
    </citation>
    <scope>NUCLEOTIDE SEQUENCE [LARGE SCALE GENOMIC DNA]</scope>
    <source>
        <strain evidence="16 17">SKay4041</strain>
    </source>
</reference>
<dbReference type="GO" id="GO:0016020">
    <property type="term" value="C:membrane"/>
    <property type="evidence" value="ECO:0007669"/>
    <property type="project" value="UniProtKB-SubCell"/>
</dbReference>
<evidence type="ECO:0008006" key="18">
    <source>
        <dbReference type="Google" id="ProtNLM"/>
    </source>
</evidence>
<comment type="cofactor">
    <cofactor evidence="1 13">
        <name>heme</name>
        <dbReference type="ChEBI" id="CHEBI:30413"/>
    </cofactor>
</comment>
<keyword evidence="10 13" id="KW-0408">Iron</keyword>